<keyword evidence="1" id="KW-0812">Transmembrane</keyword>
<accession>A0A410WWK5</accession>
<evidence type="ECO:0000313" key="3">
    <source>
        <dbReference type="Proteomes" id="UP000288943"/>
    </source>
</evidence>
<keyword evidence="1" id="KW-0472">Membrane</keyword>
<feature type="transmembrane region" description="Helical" evidence="1">
    <location>
        <begin position="86"/>
        <end position="108"/>
    </location>
</feature>
<feature type="transmembrane region" description="Helical" evidence="1">
    <location>
        <begin position="131"/>
        <end position="149"/>
    </location>
</feature>
<feature type="transmembrane region" description="Helical" evidence="1">
    <location>
        <begin position="165"/>
        <end position="183"/>
    </location>
</feature>
<dbReference type="EMBL" id="CP026520">
    <property type="protein sequence ID" value="QAV18876.1"/>
    <property type="molecule type" value="Genomic_DNA"/>
</dbReference>
<evidence type="ECO:0000313" key="2">
    <source>
        <dbReference type="EMBL" id="QAV18876.1"/>
    </source>
</evidence>
<dbReference type="AlphaFoldDB" id="A0A410WWK5"/>
<keyword evidence="1" id="KW-1133">Transmembrane helix</keyword>
<protein>
    <submittedName>
        <fullName evidence="2">Uncharacterized protein</fullName>
    </submittedName>
</protein>
<reference evidence="2 3" key="1">
    <citation type="submission" date="2018-01" db="EMBL/GenBank/DDBJ databases">
        <title>The whole genome sequencing and assembly of Paenibacillus chitinolyticus KCCM 41400 strain.</title>
        <authorList>
            <person name="Kim J.-Y."/>
            <person name="Park M.-K."/>
            <person name="Lee Y.-J."/>
            <person name="Yi H."/>
            <person name="Bahn Y.-S."/>
            <person name="Kim J.F."/>
            <person name="Lee D.-W."/>
        </authorList>
    </citation>
    <scope>NUCLEOTIDE SEQUENCE [LARGE SCALE GENOMIC DNA]</scope>
    <source>
        <strain evidence="2 3">KCCM 41400</strain>
    </source>
</reference>
<dbReference type="KEGG" id="pchi:PC41400_14790"/>
<gene>
    <name evidence="2" type="ORF">PC41400_14790</name>
</gene>
<proteinExistence type="predicted"/>
<name>A0A410WWK5_9BACL</name>
<sequence length="240" mass="27866">MTIMLIAARYIFLSFLEFSALIVLSLTIFGFKLQYYKREILFTSLLMSVLSFLLYEYDLLAVMTIVQIGALILLIRNVFKEKNWLYSTWVVIAGNVFYVLIQTVYVHLSVRSGFFSTFEEATLPMNYKSDISQVICSLIAYTISVYIMIMKQGFAFGFRSIDKKTTIYFHVSLFIILILSAGYTLVDTPVKYGSYYMYSIAIFTLFCLFLYFSYRRNSDETSYHISKFESKNLKGGPINE</sequence>
<feature type="transmembrane region" description="Helical" evidence="1">
    <location>
        <begin position="6"/>
        <end position="28"/>
    </location>
</feature>
<evidence type="ECO:0000256" key="1">
    <source>
        <dbReference type="SAM" id="Phobius"/>
    </source>
</evidence>
<feature type="transmembrane region" description="Helical" evidence="1">
    <location>
        <begin position="61"/>
        <end position="79"/>
    </location>
</feature>
<organism evidence="2 3">
    <name type="scientific">Paenibacillus chitinolyticus</name>
    <dbReference type="NCBI Taxonomy" id="79263"/>
    <lineage>
        <taxon>Bacteria</taxon>
        <taxon>Bacillati</taxon>
        <taxon>Bacillota</taxon>
        <taxon>Bacilli</taxon>
        <taxon>Bacillales</taxon>
        <taxon>Paenibacillaceae</taxon>
        <taxon>Paenibacillus</taxon>
    </lineage>
</organism>
<feature type="transmembrane region" description="Helical" evidence="1">
    <location>
        <begin position="195"/>
        <end position="214"/>
    </location>
</feature>
<dbReference type="Proteomes" id="UP000288943">
    <property type="component" value="Chromosome"/>
</dbReference>